<dbReference type="PANTHER" id="PTHR10073:SF47">
    <property type="entry name" value="DNA MISMATCH REPAIR PROTEIN MLH3"/>
    <property type="match status" value="1"/>
</dbReference>
<dbReference type="Pfam" id="PF13589">
    <property type="entry name" value="HATPase_c_3"/>
    <property type="match status" value="1"/>
</dbReference>
<dbReference type="InterPro" id="IPR037198">
    <property type="entry name" value="MutL_C_sf"/>
</dbReference>
<dbReference type="GO" id="GO:0140664">
    <property type="term" value="F:ATP-dependent DNA damage sensor activity"/>
    <property type="evidence" value="ECO:0007669"/>
    <property type="project" value="InterPro"/>
</dbReference>
<feature type="domain" description="MutL C-terminal dimerisation" evidence="3">
    <location>
        <begin position="621"/>
        <end position="817"/>
    </location>
</feature>
<dbReference type="PANTHER" id="PTHR10073">
    <property type="entry name" value="DNA MISMATCH REPAIR PROTEIN MLH, PMS, MUTL"/>
    <property type="match status" value="1"/>
</dbReference>
<feature type="region of interest" description="Disordered" evidence="2">
    <location>
        <begin position="499"/>
        <end position="555"/>
    </location>
</feature>
<dbReference type="SUPFAM" id="SSF55874">
    <property type="entry name" value="ATPase domain of HSP90 chaperone/DNA topoisomerase II/histidine kinase"/>
    <property type="match status" value="1"/>
</dbReference>
<reference evidence="4" key="1">
    <citation type="submission" date="2020-03" db="EMBL/GenBank/DDBJ databases">
        <title>Draft Genome Sequence of Cylindrodendrum hubeiense.</title>
        <authorList>
            <person name="Buettner E."/>
            <person name="Kellner H."/>
        </authorList>
    </citation>
    <scope>NUCLEOTIDE SEQUENCE</scope>
    <source>
        <strain evidence="4">IHI 201604</strain>
    </source>
</reference>
<dbReference type="AlphaFoldDB" id="A0A9P5H769"/>
<dbReference type="InterPro" id="IPR036890">
    <property type="entry name" value="HATPase_C_sf"/>
</dbReference>
<feature type="compositionally biased region" description="Low complexity" evidence="2">
    <location>
        <begin position="518"/>
        <end position="531"/>
    </location>
</feature>
<dbReference type="InterPro" id="IPR042121">
    <property type="entry name" value="MutL_C_regsub"/>
</dbReference>
<feature type="compositionally biased region" description="Low complexity" evidence="2">
    <location>
        <begin position="428"/>
        <end position="441"/>
    </location>
</feature>
<comment type="similarity">
    <text evidence="1">Belongs to the DNA mismatch repair MutL/HexB family.</text>
</comment>
<dbReference type="GO" id="GO:0006298">
    <property type="term" value="P:mismatch repair"/>
    <property type="evidence" value="ECO:0007669"/>
    <property type="project" value="InterPro"/>
</dbReference>
<dbReference type="Gene3D" id="3.30.1370.100">
    <property type="entry name" value="MutL, C-terminal domain, regulatory subdomain"/>
    <property type="match status" value="1"/>
</dbReference>
<protein>
    <recommendedName>
        <fullName evidence="3">MutL C-terminal dimerisation domain-containing protein</fullName>
    </recommendedName>
</protein>
<evidence type="ECO:0000256" key="2">
    <source>
        <dbReference type="SAM" id="MobiDB-lite"/>
    </source>
</evidence>
<organism evidence="4 5">
    <name type="scientific">Cylindrodendrum hubeiense</name>
    <dbReference type="NCBI Taxonomy" id="595255"/>
    <lineage>
        <taxon>Eukaryota</taxon>
        <taxon>Fungi</taxon>
        <taxon>Dikarya</taxon>
        <taxon>Ascomycota</taxon>
        <taxon>Pezizomycotina</taxon>
        <taxon>Sordariomycetes</taxon>
        <taxon>Hypocreomycetidae</taxon>
        <taxon>Hypocreales</taxon>
        <taxon>Nectriaceae</taxon>
        <taxon>Cylindrodendrum</taxon>
    </lineage>
</organism>
<dbReference type="Proteomes" id="UP000722485">
    <property type="component" value="Unassembled WGS sequence"/>
</dbReference>
<dbReference type="OrthoDB" id="429932at2759"/>
<dbReference type="SMART" id="SM00853">
    <property type="entry name" value="MutL_C"/>
    <property type="match status" value="1"/>
</dbReference>
<evidence type="ECO:0000256" key="1">
    <source>
        <dbReference type="ARBA" id="ARBA00006082"/>
    </source>
</evidence>
<name>A0A9P5H769_9HYPO</name>
<dbReference type="InterPro" id="IPR042120">
    <property type="entry name" value="MutL_C_dimsub"/>
</dbReference>
<sequence length="832" mass="90942">MSIRQLPGEVVDKIKSAVVITSLRAVACGLLANALDAGATKVNISVDHSRGNCTVEDNGAGISPDEFKDTGGIGKLHRMHPQTHLPPDPGILTLWTDTSRFPSNAAVHGKHGDFLASLATLSLLSITSRHQSHLSHNSISTHNSKVLARNLPAPPEQSLVSFDHGTRVVVRDLFGSMPVRVKQRAAMAERAALDKEWSALIRDVVALLLAWPTGVTVSVKNSVTQRELRFRPSDKSDAVSRTSRLLTQASLADSSDADSWVPISASSGSITVKGCICENPVATRRSQFISLGIHPVVNEFGTDVLYEEINRVFQCSSFGVIDGDETQTRDSPKLEGFTGKELRSRKGIEKWPMFYFKVTAQGYTDAGAVNKLDTQAHTLAGILNLLKATCYGFLKKYHHRPRKVHLGKDESVFSTSKTLSRSRKSSKRQSTASSSSSRASSVPRTLGPDATQMRADSPFDGWNRVKIGKAAPINPTKSIGIRGKELEVTVLSPLVGEGGRLLRKPFDEPSPEPEDMSRSSSSSGVVVITDSGLPSVDLGVPTEQPKEEQPKHQQSKWLQNVIQSWENPIFETAHSSIPTIDDTDEPSHHCGKRGDACVNFDAATMGLNGRVSRHALAQATVISQVDRKFILVKLPLEDVATGDSKMDKRGSALVMLDQHAVDERCRLEDLMAGFFTHDTSSGNTKANIEALGRPLVFEVSSKEHDLLEQHRDYFAAWGIVYNTPSPPKPASKRCTVVVTGLPPSILERCRQEPRLLIDLLRKEIWQIVDNGVPPRSRSSSSQTDTPWISRFHGCPQGIVEMLHSRACRSAIMFNDPLTNDDAPMGGPAWHRL</sequence>
<dbReference type="Pfam" id="PF08676">
    <property type="entry name" value="MutL_C"/>
    <property type="match status" value="1"/>
</dbReference>
<gene>
    <name evidence="4" type="ORF">G7Z17_g8362</name>
</gene>
<dbReference type="GO" id="GO:0016887">
    <property type="term" value="F:ATP hydrolysis activity"/>
    <property type="evidence" value="ECO:0007669"/>
    <property type="project" value="InterPro"/>
</dbReference>
<dbReference type="InterPro" id="IPR038973">
    <property type="entry name" value="MutL/Mlh/Pms-like"/>
</dbReference>
<dbReference type="Gene3D" id="3.30.1540.20">
    <property type="entry name" value="MutL, C-terminal domain, dimerisation subdomain"/>
    <property type="match status" value="1"/>
</dbReference>
<keyword evidence="5" id="KW-1185">Reference proteome</keyword>
<evidence type="ECO:0000313" key="4">
    <source>
        <dbReference type="EMBL" id="KAF7546551.1"/>
    </source>
</evidence>
<dbReference type="InterPro" id="IPR014790">
    <property type="entry name" value="MutL_C"/>
</dbReference>
<dbReference type="GO" id="GO:0032300">
    <property type="term" value="C:mismatch repair complex"/>
    <property type="evidence" value="ECO:0007669"/>
    <property type="project" value="InterPro"/>
</dbReference>
<proteinExistence type="inferred from homology"/>
<accession>A0A9P5H769</accession>
<dbReference type="EMBL" id="JAANBB010000209">
    <property type="protein sequence ID" value="KAF7546551.1"/>
    <property type="molecule type" value="Genomic_DNA"/>
</dbReference>
<feature type="region of interest" description="Disordered" evidence="2">
    <location>
        <begin position="415"/>
        <end position="461"/>
    </location>
</feature>
<comment type="caution">
    <text evidence="4">The sequence shown here is derived from an EMBL/GenBank/DDBJ whole genome shotgun (WGS) entry which is preliminary data.</text>
</comment>
<evidence type="ECO:0000313" key="5">
    <source>
        <dbReference type="Proteomes" id="UP000722485"/>
    </source>
</evidence>
<dbReference type="Gene3D" id="3.30.565.10">
    <property type="entry name" value="Histidine kinase-like ATPase, C-terminal domain"/>
    <property type="match status" value="1"/>
</dbReference>
<dbReference type="SUPFAM" id="SSF118116">
    <property type="entry name" value="DNA mismatch repair protein MutL"/>
    <property type="match status" value="1"/>
</dbReference>
<evidence type="ECO:0000259" key="3">
    <source>
        <dbReference type="SMART" id="SM00853"/>
    </source>
</evidence>
<dbReference type="GO" id="GO:0005524">
    <property type="term" value="F:ATP binding"/>
    <property type="evidence" value="ECO:0007669"/>
    <property type="project" value="InterPro"/>
</dbReference>